<dbReference type="AlphaFoldDB" id="A0A1X6P8Y5"/>
<sequence length="95" mass="9936">MHGGAANYSSLIPLFQRESQTARMATDHASGRREATGSGAIVLHSATAGLVCALHSFGTLTLVDAWSYDGRDGRALLDPRKFGLRGRMGGSTSSA</sequence>
<dbReference type="Proteomes" id="UP000218209">
    <property type="component" value="Unassembled WGS sequence"/>
</dbReference>
<accession>A0A1X6P8Y5</accession>
<organism evidence="1 2">
    <name type="scientific">Porphyra umbilicalis</name>
    <name type="common">Purple laver</name>
    <name type="synonym">Red alga</name>
    <dbReference type="NCBI Taxonomy" id="2786"/>
    <lineage>
        <taxon>Eukaryota</taxon>
        <taxon>Rhodophyta</taxon>
        <taxon>Bangiophyceae</taxon>
        <taxon>Bangiales</taxon>
        <taxon>Bangiaceae</taxon>
        <taxon>Porphyra</taxon>
    </lineage>
</organism>
<proteinExistence type="predicted"/>
<evidence type="ECO:0000313" key="1">
    <source>
        <dbReference type="EMBL" id="OSX77083.1"/>
    </source>
</evidence>
<gene>
    <name evidence="1" type="ORF">BU14_0161s0004</name>
</gene>
<keyword evidence="2" id="KW-1185">Reference proteome</keyword>
<protein>
    <submittedName>
        <fullName evidence="1">Uncharacterized protein</fullName>
    </submittedName>
</protein>
<reference evidence="1 2" key="1">
    <citation type="submission" date="2017-03" db="EMBL/GenBank/DDBJ databases">
        <title>WGS assembly of Porphyra umbilicalis.</title>
        <authorList>
            <person name="Brawley S.H."/>
            <person name="Blouin N.A."/>
            <person name="Ficko-Blean E."/>
            <person name="Wheeler G.L."/>
            <person name="Lohr M."/>
            <person name="Goodson H.V."/>
            <person name="Jenkins J.W."/>
            <person name="Blaby-Haas C.E."/>
            <person name="Helliwell K.E."/>
            <person name="Chan C."/>
            <person name="Marriage T."/>
            <person name="Bhattacharya D."/>
            <person name="Klein A.S."/>
            <person name="Badis Y."/>
            <person name="Brodie J."/>
            <person name="Cao Y."/>
            <person name="Collen J."/>
            <person name="Dittami S.M."/>
            <person name="Gachon C.M."/>
            <person name="Green B.R."/>
            <person name="Karpowicz S."/>
            <person name="Kim J.W."/>
            <person name="Kudahl U."/>
            <person name="Lin S."/>
            <person name="Michel G."/>
            <person name="Mittag M."/>
            <person name="Olson B.J."/>
            <person name="Pangilinan J."/>
            <person name="Peng Y."/>
            <person name="Qiu H."/>
            <person name="Shu S."/>
            <person name="Singer J.T."/>
            <person name="Smith A.G."/>
            <person name="Sprecher B.N."/>
            <person name="Wagner V."/>
            <person name="Wang W."/>
            <person name="Wang Z.-Y."/>
            <person name="Yan J."/>
            <person name="Yarish C."/>
            <person name="Zoeuner-Riek S."/>
            <person name="Zhuang Y."/>
            <person name="Zou Y."/>
            <person name="Lindquist E.A."/>
            <person name="Grimwood J."/>
            <person name="Barry K."/>
            <person name="Rokhsar D.S."/>
            <person name="Schmutz J."/>
            <person name="Stiller J.W."/>
            <person name="Grossman A.R."/>
            <person name="Prochnik S.E."/>
        </authorList>
    </citation>
    <scope>NUCLEOTIDE SEQUENCE [LARGE SCALE GENOMIC DNA]</scope>
    <source>
        <strain evidence="1">4086291</strain>
    </source>
</reference>
<evidence type="ECO:0000313" key="2">
    <source>
        <dbReference type="Proteomes" id="UP000218209"/>
    </source>
</evidence>
<dbReference type="EMBL" id="KV918846">
    <property type="protein sequence ID" value="OSX77083.1"/>
    <property type="molecule type" value="Genomic_DNA"/>
</dbReference>
<name>A0A1X6P8Y5_PORUM</name>